<reference evidence="2 3" key="1">
    <citation type="journal article" date="2019" name="Genome Biol. Evol.">
        <title>Insights into the evolution of the New World diploid cottons (Gossypium, subgenus Houzingenia) based on genome sequencing.</title>
        <authorList>
            <person name="Grover C.E."/>
            <person name="Arick M.A. 2nd"/>
            <person name="Thrash A."/>
            <person name="Conover J.L."/>
            <person name="Sanders W.S."/>
            <person name="Peterson D.G."/>
            <person name="Frelichowski J.E."/>
            <person name="Scheffler J.A."/>
            <person name="Scheffler B.E."/>
            <person name="Wendel J.F."/>
        </authorList>
    </citation>
    <scope>NUCLEOTIDE SEQUENCE [LARGE SCALE GENOMIC DNA]</scope>
    <source>
        <strain evidence="2">0</strain>
        <tissue evidence="2">Leaf</tissue>
    </source>
</reference>
<feature type="non-terminal residue" evidence="2">
    <location>
        <position position="1"/>
    </location>
</feature>
<dbReference type="Proteomes" id="UP000593560">
    <property type="component" value="Unassembled WGS sequence"/>
</dbReference>
<comment type="caution">
    <text evidence="2">The sequence shown here is derived from an EMBL/GenBank/DDBJ whole genome shotgun (WGS) entry which is preliminary data.</text>
</comment>
<feature type="transmembrane region" description="Helical" evidence="1">
    <location>
        <begin position="21"/>
        <end position="40"/>
    </location>
</feature>
<gene>
    <name evidence="2" type="ORF">Gohar_020708</name>
</gene>
<evidence type="ECO:0000256" key="1">
    <source>
        <dbReference type="SAM" id="Phobius"/>
    </source>
</evidence>
<sequence>MQEKFHKYWAKYSLILSCDTLCKPFLAILNSCLISMLRTLNPRLPLWPRVPMFRIMIMLILVCINSMLIGLIREEIMIRVMIIY</sequence>
<keyword evidence="1" id="KW-0812">Transmembrane</keyword>
<accession>A0A7J9HYK5</accession>
<protein>
    <submittedName>
        <fullName evidence="2">Uncharacterized protein</fullName>
    </submittedName>
</protein>
<dbReference type="OrthoDB" id="10290248at2759"/>
<evidence type="ECO:0000313" key="2">
    <source>
        <dbReference type="EMBL" id="MBA0814912.1"/>
    </source>
</evidence>
<keyword evidence="1" id="KW-1133">Transmembrane helix</keyword>
<name>A0A7J9HYK5_9ROSI</name>
<keyword evidence="1" id="KW-0472">Membrane</keyword>
<organism evidence="2 3">
    <name type="scientific">Gossypium harknessii</name>
    <dbReference type="NCBI Taxonomy" id="34285"/>
    <lineage>
        <taxon>Eukaryota</taxon>
        <taxon>Viridiplantae</taxon>
        <taxon>Streptophyta</taxon>
        <taxon>Embryophyta</taxon>
        <taxon>Tracheophyta</taxon>
        <taxon>Spermatophyta</taxon>
        <taxon>Magnoliopsida</taxon>
        <taxon>eudicotyledons</taxon>
        <taxon>Gunneridae</taxon>
        <taxon>Pentapetalae</taxon>
        <taxon>rosids</taxon>
        <taxon>malvids</taxon>
        <taxon>Malvales</taxon>
        <taxon>Malvaceae</taxon>
        <taxon>Malvoideae</taxon>
        <taxon>Gossypium</taxon>
    </lineage>
</organism>
<dbReference type="EMBL" id="JABFAD010000012">
    <property type="protein sequence ID" value="MBA0814912.1"/>
    <property type="molecule type" value="Genomic_DNA"/>
</dbReference>
<feature type="transmembrane region" description="Helical" evidence="1">
    <location>
        <begin position="52"/>
        <end position="72"/>
    </location>
</feature>
<evidence type="ECO:0000313" key="3">
    <source>
        <dbReference type="Proteomes" id="UP000593560"/>
    </source>
</evidence>
<keyword evidence="3" id="KW-1185">Reference proteome</keyword>
<dbReference type="AlphaFoldDB" id="A0A7J9HYK5"/>
<proteinExistence type="predicted"/>